<name>A0A2V0QIK4_PSESF</name>
<proteinExistence type="predicted"/>
<dbReference type="Proteomes" id="UP000247480">
    <property type="component" value="Unassembled WGS sequence"/>
</dbReference>
<evidence type="ECO:0000313" key="1">
    <source>
        <dbReference type="EMBL" id="GBH12946.1"/>
    </source>
</evidence>
<protein>
    <submittedName>
        <fullName evidence="1">Uncharacterized protein</fullName>
    </submittedName>
</protein>
<reference evidence="1 2" key="1">
    <citation type="submission" date="2018-04" db="EMBL/GenBank/DDBJ databases">
        <title>Draft genome sequence of Pseudomonas syringae pv. actinidiae biovar 1 strains isolated from kiwifruit in Kagawa prefecture.</title>
        <authorList>
            <person name="Tabuchi M."/>
            <person name="Saito M."/>
            <person name="Fujiwara S."/>
            <person name="Sasa N."/>
            <person name="Akimitsu K."/>
            <person name="Gomi K."/>
            <person name="Konishi-Sugita S."/>
            <person name="Hamano K."/>
            <person name="Kataoka I."/>
        </authorList>
    </citation>
    <scope>NUCLEOTIDE SEQUENCE [LARGE SCALE GENOMIC DNA]</scope>
    <source>
        <strain evidence="1 2">MAFF212206</strain>
    </source>
</reference>
<evidence type="ECO:0000313" key="2">
    <source>
        <dbReference type="Proteomes" id="UP000247480"/>
    </source>
</evidence>
<comment type="caution">
    <text evidence="1">The sequence shown here is derived from an EMBL/GenBank/DDBJ whole genome shotgun (WGS) entry which is preliminary data.</text>
</comment>
<dbReference type="AlphaFoldDB" id="A0A2V0QIK4"/>
<gene>
    <name evidence="1" type="ORF">KPSA1_06422</name>
</gene>
<organism evidence="1 2">
    <name type="scientific">Pseudomonas syringae pv. actinidiae</name>
    <dbReference type="NCBI Taxonomy" id="103796"/>
    <lineage>
        <taxon>Bacteria</taxon>
        <taxon>Pseudomonadati</taxon>
        <taxon>Pseudomonadota</taxon>
        <taxon>Gammaproteobacteria</taxon>
        <taxon>Pseudomonadales</taxon>
        <taxon>Pseudomonadaceae</taxon>
        <taxon>Pseudomonas</taxon>
        <taxon>Pseudomonas syringae</taxon>
    </lineage>
</organism>
<dbReference type="EMBL" id="BGJZ01000329">
    <property type="protein sequence ID" value="GBH12946.1"/>
    <property type="molecule type" value="Genomic_DNA"/>
</dbReference>
<accession>A0A2V0QIK4</accession>
<sequence length="39" mass="4676">MTFESFSLSCIERISFSVNIQFEFIWEQQHRSFLSQGDT</sequence>